<feature type="region of interest" description="Disordered" evidence="1">
    <location>
        <begin position="410"/>
        <end position="434"/>
    </location>
</feature>
<feature type="compositionally biased region" description="Polar residues" evidence="1">
    <location>
        <begin position="1"/>
        <end position="16"/>
    </location>
</feature>
<evidence type="ECO:0000313" key="2">
    <source>
        <dbReference type="EMBL" id="KDR66322.1"/>
    </source>
</evidence>
<gene>
    <name evidence="2" type="ORF">GALMADRAFT_147926</name>
</gene>
<name>A0A067S8S2_GALM3</name>
<organism evidence="2 3">
    <name type="scientific">Galerina marginata (strain CBS 339.88)</name>
    <dbReference type="NCBI Taxonomy" id="685588"/>
    <lineage>
        <taxon>Eukaryota</taxon>
        <taxon>Fungi</taxon>
        <taxon>Dikarya</taxon>
        <taxon>Basidiomycota</taxon>
        <taxon>Agaricomycotina</taxon>
        <taxon>Agaricomycetes</taxon>
        <taxon>Agaricomycetidae</taxon>
        <taxon>Agaricales</taxon>
        <taxon>Agaricineae</taxon>
        <taxon>Strophariaceae</taxon>
        <taxon>Galerina</taxon>
    </lineage>
</organism>
<feature type="compositionally biased region" description="Low complexity" evidence="1">
    <location>
        <begin position="41"/>
        <end position="59"/>
    </location>
</feature>
<dbReference type="AlphaFoldDB" id="A0A067S8S2"/>
<keyword evidence="3" id="KW-1185">Reference proteome</keyword>
<dbReference type="Proteomes" id="UP000027222">
    <property type="component" value="Unassembled WGS sequence"/>
</dbReference>
<feature type="compositionally biased region" description="Low complexity" evidence="1">
    <location>
        <begin position="315"/>
        <end position="324"/>
    </location>
</feature>
<feature type="region of interest" description="Disordered" evidence="1">
    <location>
        <begin position="300"/>
        <end position="325"/>
    </location>
</feature>
<proteinExistence type="predicted"/>
<sequence>MSSLPPVSVPRATTLSAALDGRDPVVDGADTSNRGHQLSDGSNVRGGSVQGGSSVTVDVNGGDNGRLTTPTLAVLLPRFQTPSSSAKKKPHQNKWYVVNIGYPAGIHDTWGNAQAAAASTNGTLRSFIHFQDARQYYKACYEQGNCWVSAKKLPSTRRRTGHSGHESDPISVASSPIQISSTPVSPAHQRFGAFRPNQPTSPTKNRDAPVSPTTQRSGPAGSAPAKNRDGKLPALITPTNFTNSHLTARTTFLVPGTAARFSDSRAVVPAESHRTGTLVQHTSPPLASTTFAASDNIATRAPEPRTGQKNKKRYVSVSDSSSDDGFAWTRKKDTSAAATHVKKSNSSTATQVTPLAQPAPVVQAGLPPAQPVRPPVQSIAVGASSNATAGSSNHAKAGSSVHPYVIDVSDFEDEPIPRPPPKRRTAKKRRVPKTCVDSDGYQYTEFDAQGWDQVGRILDNALAPEDASRSM</sequence>
<feature type="region of interest" description="Disordered" evidence="1">
    <location>
        <begin position="154"/>
        <end position="238"/>
    </location>
</feature>
<feature type="region of interest" description="Disordered" evidence="1">
    <location>
        <begin position="1"/>
        <end position="64"/>
    </location>
</feature>
<feature type="compositionally biased region" description="Basic residues" evidence="1">
    <location>
        <begin position="420"/>
        <end position="432"/>
    </location>
</feature>
<feature type="compositionally biased region" description="Polar residues" evidence="1">
    <location>
        <begin position="172"/>
        <end position="184"/>
    </location>
</feature>
<feature type="compositionally biased region" description="Polar residues" evidence="1">
    <location>
        <begin position="30"/>
        <end position="40"/>
    </location>
</feature>
<dbReference type="HOGENOM" id="CLU_580088_0_0_1"/>
<evidence type="ECO:0000313" key="3">
    <source>
        <dbReference type="Proteomes" id="UP000027222"/>
    </source>
</evidence>
<protein>
    <submittedName>
        <fullName evidence="2">Uncharacterized protein</fullName>
    </submittedName>
</protein>
<dbReference type="EMBL" id="KL142424">
    <property type="protein sequence ID" value="KDR66322.1"/>
    <property type="molecule type" value="Genomic_DNA"/>
</dbReference>
<evidence type="ECO:0000256" key="1">
    <source>
        <dbReference type="SAM" id="MobiDB-lite"/>
    </source>
</evidence>
<reference evidence="3" key="1">
    <citation type="journal article" date="2014" name="Proc. Natl. Acad. Sci. U.S.A.">
        <title>Extensive sampling of basidiomycete genomes demonstrates inadequacy of the white-rot/brown-rot paradigm for wood decay fungi.</title>
        <authorList>
            <person name="Riley R."/>
            <person name="Salamov A.A."/>
            <person name="Brown D.W."/>
            <person name="Nagy L.G."/>
            <person name="Floudas D."/>
            <person name="Held B.W."/>
            <person name="Levasseur A."/>
            <person name="Lombard V."/>
            <person name="Morin E."/>
            <person name="Otillar R."/>
            <person name="Lindquist E.A."/>
            <person name="Sun H."/>
            <person name="LaButti K.M."/>
            <person name="Schmutz J."/>
            <person name="Jabbour D."/>
            <person name="Luo H."/>
            <person name="Baker S.E."/>
            <person name="Pisabarro A.G."/>
            <person name="Walton J.D."/>
            <person name="Blanchette R.A."/>
            <person name="Henrissat B."/>
            <person name="Martin F."/>
            <person name="Cullen D."/>
            <person name="Hibbett D.S."/>
            <person name="Grigoriev I.V."/>
        </authorList>
    </citation>
    <scope>NUCLEOTIDE SEQUENCE [LARGE SCALE GENOMIC DNA]</scope>
    <source>
        <strain evidence="3">CBS 339.88</strain>
    </source>
</reference>
<accession>A0A067S8S2</accession>